<accession>A0A552X1T4</accession>
<gene>
    <name evidence="1" type="ORF">FM042_08490</name>
</gene>
<reference evidence="1 2" key="1">
    <citation type="submission" date="2019-07" db="EMBL/GenBank/DDBJ databases">
        <authorList>
            <person name="Yang M."/>
            <person name="Zhao D."/>
            <person name="Xiang H."/>
        </authorList>
    </citation>
    <scope>NUCLEOTIDE SEQUENCE [LARGE SCALE GENOMIC DNA]</scope>
    <source>
        <strain evidence="1 2">IM1326</strain>
    </source>
</reference>
<evidence type="ECO:0000313" key="2">
    <source>
        <dbReference type="Proteomes" id="UP000320359"/>
    </source>
</evidence>
<comment type="caution">
    <text evidence="1">The sequence shown here is derived from an EMBL/GenBank/DDBJ whole genome shotgun (WGS) entry which is preliminary data.</text>
</comment>
<dbReference type="EMBL" id="VJWL01000002">
    <property type="protein sequence ID" value="TRW49008.1"/>
    <property type="molecule type" value="Genomic_DNA"/>
</dbReference>
<organism evidence="1 2">
    <name type="scientific">Aliidiomarina halalkaliphila</name>
    <dbReference type="NCBI Taxonomy" id="2593535"/>
    <lineage>
        <taxon>Bacteria</taxon>
        <taxon>Pseudomonadati</taxon>
        <taxon>Pseudomonadota</taxon>
        <taxon>Gammaproteobacteria</taxon>
        <taxon>Alteromonadales</taxon>
        <taxon>Idiomarinaceae</taxon>
        <taxon>Aliidiomarina</taxon>
    </lineage>
</organism>
<dbReference type="AlphaFoldDB" id="A0A552X1T4"/>
<proteinExistence type="predicted"/>
<name>A0A552X1T4_9GAMM</name>
<keyword evidence="2" id="KW-1185">Reference proteome</keyword>
<protein>
    <submittedName>
        <fullName evidence="1">Uncharacterized protein</fullName>
    </submittedName>
</protein>
<dbReference type="Proteomes" id="UP000320359">
    <property type="component" value="Unassembled WGS sequence"/>
</dbReference>
<sequence>MALMVAYRYLFIRTVYCQYIQCFDLCNFFEQKISDAATF</sequence>
<evidence type="ECO:0000313" key="1">
    <source>
        <dbReference type="EMBL" id="TRW49008.1"/>
    </source>
</evidence>